<dbReference type="EMBL" id="ABGD02000034">
    <property type="protein sequence ID" value="EDS08929.1"/>
    <property type="molecule type" value="Genomic_DNA"/>
</dbReference>
<comment type="caution">
    <text evidence="1">The sequence shown here is derived from an EMBL/GenBank/DDBJ whole genome shotgun (WGS) entry which is preliminary data.</text>
</comment>
<accession>B0PHG1</accession>
<dbReference type="HOGENOM" id="CLU_3246362_0_0_9"/>
<protein>
    <submittedName>
        <fullName evidence="1">Uncharacterized protein</fullName>
    </submittedName>
</protein>
<organism evidence="1 2">
    <name type="scientific">Anaerotruncus colihominis DSM 17241</name>
    <dbReference type="NCBI Taxonomy" id="445972"/>
    <lineage>
        <taxon>Bacteria</taxon>
        <taxon>Bacillati</taxon>
        <taxon>Bacillota</taxon>
        <taxon>Clostridia</taxon>
        <taxon>Eubacteriales</taxon>
        <taxon>Oscillospiraceae</taxon>
        <taxon>Anaerotruncus</taxon>
    </lineage>
</organism>
<sequence length="42" mass="4525">MVVIVRIRQGHFITKIPISAGYRSGGAPSSAFSVQDYRSNAS</sequence>
<gene>
    <name evidence="1" type="ORF">ANACOL_04254</name>
</gene>
<evidence type="ECO:0000313" key="1">
    <source>
        <dbReference type="EMBL" id="EDS08929.1"/>
    </source>
</evidence>
<reference evidence="1" key="2">
    <citation type="submission" date="2013-09" db="EMBL/GenBank/DDBJ databases">
        <title>Draft genome sequence of Anaerotruncus colihominis(DSM 17241).</title>
        <authorList>
            <person name="Sudarsanam P."/>
            <person name="Ley R."/>
            <person name="Guruge J."/>
            <person name="Turnbaugh P.J."/>
            <person name="Mahowald M."/>
            <person name="Liep D."/>
            <person name="Gordon J."/>
        </authorList>
    </citation>
    <scope>NUCLEOTIDE SEQUENCE</scope>
    <source>
        <strain evidence="1">DSM 17241</strain>
    </source>
</reference>
<dbReference type="Proteomes" id="UP000003803">
    <property type="component" value="Unassembled WGS sequence"/>
</dbReference>
<proteinExistence type="predicted"/>
<dbReference type="AlphaFoldDB" id="B0PHG1"/>
<name>B0PHG1_9FIRM</name>
<keyword evidence="2" id="KW-1185">Reference proteome</keyword>
<reference evidence="1" key="1">
    <citation type="submission" date="2007-11" db="EMBL/GenBank/DDBJ databases">
        <authorList>
            <person name="Fulton L."/>
            <person name="Clifton S."/>
            <person name="Fulton B."/>
            <person name="Xu J."/>
            <person name="Minx P."/>
            <person name="Pepin K.H."/>
            <person name="Johnson M."/>
            <person name="Thiruvilangam P."/>
            <person name="Bhonagiri V."/>
            <person name="Nash W.E."/>
            <person name="Mardis E.R."/>
            <person name="Wilson R.K."/>
        </authorList>
    </citation>
    <scope>NUCLEOTIDE SEQUENCE [LARGE SCALE GENOMIC DNA]</scope>
    <source>
        <strain evidence="1">DSM 17241</strain>
    </source>
</reference>
<evidence type="ECO:0000313" key="2">
    <source>
        <dbReference type="Proteomes" id="UP000003803"/>
    </source>
</evidence>